<dbReference type="AlphaFoldDB" id="A0A6I6SN49"/>
<dbReference type="InterPro" id="IPR052155">
    <property type="entry name" value="Biofilm_reg_signaling"/>
</dbReference>
<evidence type="ECO:0000313" key="4">
    <source>
        <dbReference type="EMBL" id="QHC49834.1"/>
    </source>
</evidence>
<dbReference type="InterPro" id="IPR000014">
    <property type="entry name" value="PAS"/>
</dbReference>
<gene>
    <name evidence="4" type="ORF">EKK97_09775</name>
</gene>
<dbReference type="InterPro" id="IPR013767">
    <property type="entry name" value="PAS_fold"/>
</dbReference>
<dbReference type="Pfam" id="PF00989">
    <property type="entry name" value="PAS"/>
    <property type="match status" value="1"/>
</dbReference>
<dbReference type="InterPro" id="IPR035965">
    <property type="entry name" value="PAS-like_dom_sf"/>
</dbReference>
<dbReference type="InterPro" id="IPR013656">
    <property type="entry name" value="PAS_4"/>
</dbReference>
<dbReference type="SUPFAM" id="SSF55785">
    <property type="entry name" value="PYP-like sensor domain (PAS domain)"/>
    <property type="match status" value="3"/>
</dbReference>
<feature type="domain" description="PAS" evidence="2">
    <location>
        <begin position="197"/>
        <end position="258"/>
    </location>
</feature>
<dbReference type="SMART" id="SM00091">
    <property type="entry name" value="PAS"/>
    <property type="match status" value="3"/>
</dbReference>
<dbReference type="KEGG" id="htx:EKK97_09775"/>
<feature type="domain" description="PAS" evidence="2">
    <location>
        <begin position="62"/>
        <end position="108"/>
    </location>
</feature>
<evidence type="ECO:0000259" key="3">
    <source>
        <dbReference type="PROSITE" id="PS50113"/>
    </source>
</evidence>
<dbReference type="Pfam" id="PF13426">
    <property type="entry name" value="PAS_9"/>
    <property type="match status" value="1"/>
</dbReference>
<dbReference type="InterPro" id="IPR000700">
    <property type="entry name" value="PAS-assoc_C"/>
</dbReference>
<dbReference type="PROSITE" id="PS50112">
    <property type="entry name" value="PAS"/>
    <property type="match status" value="2"/>
</dbReference>
<dbReference type="Pfam" id="PF08448">
    <property type="entry name" value="PAS_4"/>
    <property type="match status" value="1"/>
</dbReference>
<dbReference type="PANTHER" id="PTHR44757">
    <property type="entry name" value="DIGUANYLATE CYCLASE DGCP"/>
    <property type="match status" value="1"/>
</dbReference>
<feature type="domain" description="PAC" evidence="3">
    <location>
        <begin position="137"/>
        <end position="187"/>
    </location>
</feature>
<dbReference type="Proteomes" id="UP000464013">
    <property type="component" value="Chromosome"/>
</dbReference>
<evidence type="ECO:0000256" key="1">
    <source>
        <dbReference type="SAM" id="Coils"/>
    </source>
</evidence>
<dbReference type="CDD" id="cd00130">
    <property type="entry name" value="PAS"/>
    <property type="match status" value="2"/>
</dbReference>
<reference evidence="4 5" key="1">
    <citation type="submission" date="2019-01" db="EMBL/GenBank/DDBJ databases">
        <title>Complete genome of a denitifying bacterium Halomons sp. BC-M4-5.</title>
        <authorList>
            <person name="Wang L."/>
            <person name="Shao Z."/>
        </authorList>
    </citation>
    <scope>NUCLEOTIDE SEQUENCE [LARGE SCALE GENOMIC DNA]</scope>
    <source>
        <strain evidence="4 5">BC-M4-5</strain>
    </source>
</reference>
<dbReference type="PANTHER" id="PTHR44757:SF2">
    <property type="entry name" value="BIOFILM ARCHITECTURE MAINTENANCE PROTEIN MBAA"/>
    <property type="match status" value="1"/>
</dbReference>
<evidence type="ECO:0000259" key="2">
    <source>
        <dbReference type="PROSITE" id="PS50112"/>
    </source>
</evidence>
<keyword evidence="5" id="KW-1185">Reference proteome</keyword>
<feature type="domain" description="PAC" evidence="3">
    <location>
        <begin position="396"/>
        <end position="452"/>
    </location>
</feature>
<evidence type="ECO:0000313" key="5">
    <source>
        <dbReference type="Proteomes" id="UP000464013"/>
    </source>
</evidence>
<dbReference type="GO" id="GO:0006355">
    <property type="term" value="P:regulation of DNA-templated transcription"/>
    <property type="evidence" value="ECO:0007669"/>
    <property type="project" value="InterPro"/>
</dbReference>
<feature type="coiled-coil region" evidence="1">
    <location>
        <begin position="173"/>
        <end position="200"/>
    </location>
</feature>
<proteinExistence type="predicted"/>
<name>A0A6I6SN49_9GAMM</name>
<accession>A0A6I6SN49</accession>
<dbReference type="Gene3D" id="3.30.450.20">
    <property type="entry name" value="PAS domain"/>
    <property type="match status" value="3"/>
</dbReference>
<protein>
    <submittedName>
        <fullName evidence="4">PAS domain S-box protein</fullName>
    </submittedName>
</protein>
<dbReference type="PROSITE" id="PS50113">
    <property type="entry name" value="PAC"/>
    <property type="match status" value="2"/>
</dbReference>
<keyword evidence="1" id="KW-0175">Coiled coil</keyword>
<dbReference type="EMBL" id="CP035042">
    <property type="protein sequence ID" value="QHC49834.1"/>
    <property type="molecule type" value="Genomic_DNA"/>
</dbReference>
<sequence length="493" mass="57872">MTLFTHHRWHWLDQTINLNVTPRYFIHQYNRLLVIRPWFEMKNLHALLSSSSDADPDALRHENSLLRALIESTIEPAIFVTDPDQDFRFVLVNEAACKHFGVPREQVMQWRPTDIDPSYSISRLNELHAQLQHSKTRTFETEHHLPDGRRVPVEVIVNHFDHQGKILSAGYFRDISERKREEQRRRSLQAEQQRSEIEQQYRRVFNDLTDDFLLLDITPDKRLRIVDINKAVSQRLGLPSEQLIGLFLDSFLSPEQAEICHRHKLECVKTRQPYHYENPVIINGISHYFDTTVFPIFNDRGEVYRIASLSRDITAKKSQEVANLLKEQEFRALVEHSRDIVIRYDLEGRRTYANSAYLKMARAKSIEDVLYKTPLDGPLVGKNAETLFDKIHETAQSGECNELDVNWSTDDNEYYYELHLIPEFDSHGQVASVLCIGRDYARRWRAERALRKREEEFRTLVENSPTSFAAMSWMGVATTSIPRSSGWRAAWHW</sequence>
<organism evidence="4 5">
    <name type="scientific">Billgrantia tianxiuensis</name>
    <dbReference type="NCBI Taxonomy" id="2497861"/>
    <lineage>
        <taxon>Bacteria</taxon>
        <taxon>Pseudomonadati</taxon>
        <taxon>Pseudomonadota</taxon>
        <taxon>Gammaproteobacteria</taxon>
        <taxon>Oceanospirillales</taxon>
        <taxon>Halomonadaceae</taxon>
        <taxon>Billgrantia</taxon>
    </lineage>
</organism>
<dbReference type="NCBIfam" id="TIGR00229">
    <property type="entry name" value="sensory_box"/>
    <property type="match status" value="2"/>
</dbReference>